<evidence type="ECO:0000313" key="2">
    <source>
        <dbReference type="EMBL" id="AHH01754.1"/>
    </source>
</evidence>
<dbReference type="KEGG" id="vg:18266215"/>
<dbReference type="GeneID" id="18266215"/>
<keyword evidence="3" id="KW-1185">Reference proteome</keyword>
<evidence type="ECO:0000313" key="3">
    <source>
        <dbReference type="Proteomes" id="UP000202176"/>
    </source>
</evidence>
<organism evidence="2 3">
    <name type="scientific">Pithovirus sibericum</name>
    <dbReference type="NCBI Taxonomy" id="1450746"/>
    <lineage>
        <taxon>Viruses</taxon>
        <taxon>Pithoviruses</taxon>
        <taxon>Orthopithovirinae</taxon>
        <taxon>Alphapithovirus</taxon>
        <taxon>Alphapithovirus sibericum</taxon>
    </lineage>
</organism>
<name>W5S517_9VIRU</name>
<accession>W5S517</accession>
<feature type="coiled-coil region" evidence="1">
    <location>
        <begin position="7"/>
        <end position="41"/>
    </location>
</feature>
<keyword evidence="1" id="KW-0175">Coiled coil</keyword>
<dbReference type="EMBL" id="KF740664">
    <property type="protein sequence ID" value="AHH01754.1"/>
    <property type="molecule type" value="Genomic_DNA"/>
</dbReference>
<gene>
    <name evidence="2" type="ORF">pv_187</name>
</gene>
<reference evidence="2 3" key="1">
    <citation type="journal article" date="2014" name="Proc. Natl. Acad. Sci. U.S.A.">
        <title>Thirty-thousand-year-old distant relative of giant icosahedral DNA viruses with a pandoravirus morphology.</title>
        <authorList>
            <person name="Legendre M."/>
            <person name="Bartoli J."/>
            <person name="Shmakova L."/>
            <person name="Jeudy S."/>
            <person name="Labadie K."/>
            <person name="Adrait A."/>
            <person name="Lescot M."/>
            <person name="Poirot O."/>
            <person name="Bertaux L."/>
            <person name="Bruley C."/>
            <person name="Coute Y."/>
            <person name="Rivkina E."/>
            <person name="Abergel C."/>
            <person name="Claverie J.M."/>
        </authorList>
    </citation>
    <scope>NUCLEOTIDE SEQUENCE [LARGE SCALE GENOMIC DNA]</scope>
    <source>
        <strain evidence="2">P1084-T</strain>
    </source>
</reference>
<sequence>MDRLTEIEQIKKDFQLVRRRMDKLEKRIREFSEKEEIVREEYIPENTFLIGLNDSEWKVCFGGSEILSSQELFEQWEEWGEKPTNLTVWLKDRLSKQHSRKISSIKVETYFLEKNLPNDKRGGKIVSCSVCELSVTLNHKHHQTYFPPEYNICRASSQCGCFDLTKLINKALTEN</sequence>
<proteinExistence type="predicted"/>
<dbReference type="Proteomes" id="UP000202176">
    <property type="component" value="Segment"/>
</dbReference>
<evidence type="ECO:0000256" key="1">
    <source>
        <dbReference type="SAM" id="Coils"/>
    </source>
</evidence>
<protein>
    <submittedName>
        <fullName evidence="2">Uncharacterized protein</fullName>
    </submittedName>
</protein>
<dbReference type="RefSeq" id="YP_009001089.1">
    <property type="nucleotide sequence ID" value="NC_023423.1"/>
</dbReference>